<dbReference type="HAMAP" id="MF_01518">
    <property type="entry name" value="Adenine_deamin"/>
    <property type="match status" value="1"/>
</dbReference>
<dbReference type="PANTHER" id="PTHR11113:SF2">
    <property type="entry name" value="ADENINE DEAMINASE"/>
    <property type="match status" value="1"/>
</dbReference>
<dbReference type="InterPro" id="IPR006680">
    <property type="entry name" value="Amidohydro-rel"/>
</dbReference>
<keyword evidence="4 6" id="KW-0464">Manganese</keyword>
<dbReference type="RefSeq" id="WP_241410221.1">
    <property type="nucleotide sequence ID" value="NZ_JAKZGO010000003.1"/>
</dbReference>
<dbReference type="CDD" id="cd01295">
    <property type="entry name" value="AdeC"/>
    <property type="match status" value="1"/>
</dbReference>
<organism evidence="9 10">
    <name type="scientific">Belliella alkalica</name>
    <dbReference type="NCBI Taxonomy" id="1730871"/>
    <lineage>
        <taxon>Bacteria</taxon>
        <taxon>Pseudomonadati</taxon>
        <taxon>Bacteroidota</taxon>
        <taxon>Cytophagia</taxon>
        <taxon>Cytophagales</taxon>
        <taxon>Cyclobacteriaceae</taxon>
        <taxon>Belliella</taxon>
    </lineage>
</organism>
<dbReference type="Gene3D" id="3.20.20.140">
    <property type="entry name" value="Metal-dependent hydrolases"/>
    <property type="match status" value="1"/>
</dbReference>
<gene>
    <name evidence="6 9" type="primary">ade</name>
    <name evidence="9" type="ORF">MM213_04035</name>
</gene>
<evidence type="ECO:0000256" key="5">
    <source>
        <dbReference type="ARBA" id="ARBA00047720"/>
    </source>
</evidence>
<dbReference type="EC" id="3.5.4.2" evidence="2 6"/>
<keyword evidence="3 6" id="KW-0378">Hydrolase</keyword>
<dbReference type="SUPFAM" id="SSF51556">
    <property type="entry name" value="Metallo-dependent hydrolases"/>
    <property type="match status" value="1"/>
</dbReference>
<reference evidence="9" key="1">
    <citation type="submission" date="2022-03" db="EMBL/GenBank/DDBJ databases">
        <title>De novo assembled genomes of Belliella spp. (Cyclobacteriaceae) strains.</title>
        <authorList>
            <person name="Szabo A."/>
            <person name="Korponai K."/>
            <person name="Felfoldi T."/>
        </authorList>
    </citation>
    <scope>NUCLEOTIDE SEQUENCE</scope>
    <source>
        <strain evidence="9">DSM 111903</strain>
    </source>
</reference>
<comment type="catalytic activity">
    <reaction evidence="5 6">
        <text>adenine + H2O + H(+) = hypoxanthine + NH4(+)</text>
        <dbReference type="Rhea" id="RHEA:23688"/>
        <dbReference type="ChEBI" id="CHEBI:15377"/>
        <dbReference type="ChEBI" id="CHEBI:15378"/>
        <dbReference type="ChEBI" id="CHEBI:16708"/>
        <dbReference type="ChEBI" id="CHEBI:17368"/>
        <dbReference type="ChEBI" id="CHEBI:28938"/>
        <dbReference type="EC" id="3.5.4.2"/>
    </reaction>
</comment>
<dbReference type="EMBL" id="JAKZGO010000003">
    <property type="protein sequence ID" value="MCH7412645.1"/>
    <property type="molecule type" value="Genomic_DNA"/>
</dbReference>
<dbReference type="GO" id="GO:0000034">
    <property type="term" value="F:adenine deaminase activity"/>
    <property type="evidence" value="ECO:0007669"/>
    <property type="project" value="UniProtKB-EC"/>
</dbReference>
<protein>
    <recommendedName>
        <fullName evidence="2 6">Adenine deaminase</fullName>
        <shortName evidence="6">Adenase</shortName>
        <shortName evidence="6">Adenine aminase</shortName>
        <ecNumber evidence="2 6">3.5.4.2</ecNumber>
    </recommendedName>
</protein>
<dbReference type="SUPFAM" id="SSF51338">
    <property type="entry name" value="Composite domain of metallo-dependent hydrolases"/>
    <property type="match status" value="1"/>
</dbReference>
<comment type="cofactor">
    <cofactor evidence="6">
        <name>Mn(2+)</name>
        <dbReference type="ChEBI" id="CHEBI:29035"/>
    </cofactor>
</comment>
<evidence type="ECO:0000313" key="10">
    <source>
        <dbReference type="Proteomes" id="UP001165430"/>
    </source>
</evidence>
<dbReference type="Pfam" id="PF13382">
    <property type="entry name" value="Adenine_deam_C"/>
    <property type="match status" value="1"/>
</dbReference>
<comment type="similarity">
    <text evidence="1 6">Belongs to the metallo-dependent hydrolases superfamily. Adenine deaminase family.</text>
</comment>
<comment type="caution">
    <text evidence="9">The sequence shown here is derived from an EMBL/GenBank/DDBJ whole genome shotgun (WGS) entry which is preliminary data.</text>
</comment>
<evidence type="ECO:0000256" key="2">
    <source>
        <dbReference type="ARBA" id="ARBA00012782"/>
    </source>
</evidence>
<evidence type="ECO:0000259" key="8">
    <source>
        <dbReference type="Pfam" id="PF13382"/>
    </source>
</evidence>
<evidence type="ECO:0000256" key="1">
    <source>
        <dbReference type="ARBA" id="ARBA00006773"/>
    </source>
</evidence>
<evidence type="ECO:0000256" key="6">
    <source>
        <dbReference type="HAMAP-Rule" id="MF_01518"/>
    </source>
</evidence>
<dbReference type="InterPro" id="IPR011059">
    <property type="entry name" value="Metal-dep_hydrolase_composite"/>
</dbReference>
<dbReference type="NCBIfam" id="TIGR01178">
    <property type="entry name" value="ade"/>
    <property type="match status" value="1"/>
</dbReference>
<name>A0ABS9V9K4_9BACT</name>
<sequence length="545" mass="59449">MKNCFIVEGKLIDIEKREIFPAEVKVGDGKIISIRKIQHNDQMPYILPGFIDAHVHVESSMLIPSEFARLAVVHGTVATISDPHEIANVCGMEGVNYMIENGKKVPFKFYFGAPSCVPATPFETAGGEITAADINKLLERKEIVYLAEMMNWPGTVNRDPLVMEKIALAKKYGKPVDGHAPGLMGEVAAKYASAGITTDHECFTKEEALDKIQLGMKIAIREGSAAKNFEALIDLIDDYPEMIMFCSDDKHPDNLAVSHINELVARALKKGKDLFDVLRAACITPVEHYRLDVGTLCIGDPADFIVSEDIVDFKIKETYINGKLVSSNGKTLINRVENKIINNFNASEKTHDEFRVKSNGERVRVIEALDGQLITPEVEGGIIIKDGFAESNVEADILKITVVNRYENAAPAVAFIKNFGIKSGAIASSVGHDSHNIIAVGVDDQSIAKAVNLLIKEKGGVAAVNNGEEMVLALPVGGIMSAEDGYEVAKAYTKIDQMAKAMGSKLQSPFMTLSFMALLVIPDLKLSDKGLFDGQKFEFVDVFLG</sequence>
<evidence type="ECO:0000256" key="4">
    <source>
        <dbReference type="ARBA" id="ARBA00023211"/>
    </source>
</evidence>
<dbReference type="PANTHER" id="PTHR11113">
    <property type="entry name" value="N-ACETYLGLUCOSAMINE-6-PHOSPHATE DEACETYLASE"/>
    <property type="match status" value="1"/>
</dbReference>
<proteinExistence type="inferred from homology"/>
<accession>A0ABS9V9K4</accession>
<feature type="domain" description="Adenine deaminase C-terminal" evidence="8">
    <location>
        <begin position="372"/>
        <end position="538"/>
    </location>
</feature>
<evidence type="ECO:0000259" key="7">
    <source>
        <dbReference type="Pfam" id="PF01979"/>
    </source>
</evidence>
<keyword evidence="10" id="KW-1185">Reference proteome</keyword>
<feature type="domain" description="Amidohydrolase-related" evidence="7">
    <location>
        <begin position="45"/>
        <end position="325"/>
    </location>
</feature>
<dbReference type="InterPro" id="IPR006679">
    <property type="entry name" value="Adenine_deam"/>
</dbReference>
<dbReference type="InterPro" id="IPR032466">
    <property type="entry name" value="Metal_Hydrolase"/>
</dbReference>
<evidence type="ECO:0000256" key="3">
    <source>
        <dbReference type="ARBA" id="ARBA00022801"/>
    </source>
</evidence>
<evidence type="ECO:0000313" key="9">
    <source>
        <dbReference type="EMBL" id="MCH7412645.1"/>
    </source>
</evidence>
<dbReference type="InterPro" id="IPR026912">
    <property type="entry name" value="Adenine_deam_C"/>
</dbReference>
<dbReference type="Pfam" id="PF01979">
    <property type="entry name" value="Amidohydro_1"/>
    <property type="match status" value="1"/>
</dbReference>
<dbReference type="Proteomes" id="UP001165430">
    <property type="component" value="Unassembled WGS sequence"/>
</dbReference>